<dbReference type="CDD" id="cd15799">
    <property type="entry name" value="PMEI-like_4"/>
    <property type="match status" value="1"/>
</dbReference>
<dbReference type="InterPro" id="IPR006501">
    <property type="entry name" value="Pectinesterase_inhib_dom"/>
</dbReference>
<comment type="similarity">
    <text evidence="3">In the N-terminal section; belongs to the PMEI family.</text>
</comment>
<dbReference type="InterPro" id="IPR011050">
    <property type="entry name" value="Pectin_lyase_fold/virulence"/>
</dbReference>
<dbReference type="SUPFAM" id="SSF51126">
    <property type="entry name" value="Pectin lyase-like"/>
    <property type="match status" value="1"/>
</dbReference>
<keyword evidence="7 9" id="KW-0063">Aspartyl esterase</keyword>
<evidence type="ECO:0000256" key="4">
    <source>
        <dbReference type="ARBA" id="ARBA00007786"/>
    </source>
</evidence>
<dbReference type="InParanoid" id="A0A7J7CFM7"/>
<comment type="subcellular location">
    <subcellularLocation>
        <location evidence="1">Secreted</location>
        <location evidence="1">Cell wall</location>
    </subcellularLocation>
</comment>
<dbReference type="AlphaFoldDB" id="A0A7J7CFM7"/>
<keyword evidence="6 9" id="KW-0378">Hydrolase</keyword>
<evidence type="ECO:0000313" key="12">
    <source>
        <dbReference type="EMBL" id="KAF5732939.1"/>
    </source>
</evidence>
<feature type="active site" evidence="8">
    <location>
        <position position="318"/>
    </location>
</feature>
<keyword evidence="9" id="KW-0732">Signal</keyword>
<dbReference type="InterPro" id="IPR000070">
    <property type="entry name" value="Pectinesterase_cat"/>
</dbReference>
<evidence type="ECO:0000256" key="8">
    <source>
        <dbReference type="PROSITE-ProRule" id="PRU10040"/>
    </source>
</evidence>
<evidence type="ECO:0000313" key="13">
    <source>
        <dbReference type="Proteomes" id="UP000593562"/>
    </source>
</evidence>
<feature type="chain" id="PRO_5029939054" description="Pectinesterase" evidence="9">
    <location>
        <begin position="20"/>
        <end position="480"/>
    </location>
</feature>
<dbReference type="Pfam" id="PF01095">
    <property type="entry name" value="Pectinesterase"/>
    <property type="match status" value="1"/>
</dbReference>
<dbReference type="FunFam" id="2.160.20.10:FF:000001">
    <property type="entry name" value="Pectinesterase"/>
    <property type="match status" value="1"/>
</dbReference>
<protein>
    <recommendedName>
        <fullName evidence="9">Pectinesterase</fullName>
        <ecNumber evidence="9">3.1.1.11</ecNumber>
    </recommendedName>
</protein>
<keyword evidence="5" id="KW-0134">Cell wall</keyword>
<comment type="similarity">
    <text evidence="4">In the C-terminal section; belongs to the pectinesterase family.</text>
</comment>
<gene>
    <name evidence="12" type="ORF">HS088_TW17G00472</name>
</gene>
<dbReference type="FunCoup" id="A0A7J7CFM7">
    <property type="interactions" value="95"/>
</dbReference>
<accession>A0A7J7CFM7</accession>
<evidence type="ECO:0000259" key="11">
    <source>
        <dbReference type="Pfam" id="PF04043"/>
    </source>
</evidence>
<dbReference type="EC" id="3.1.1.11" evidence="9"/>
<comment type="pathway">
    <text evidence="2 9">Glycan metabolism; pectin degradation; 2-dehydro-3-deoxy-D-gluconate from pectin: step 1/5.</text>
</comment>
<dbReference type="GO" id="GO:0004857">
    <property type="term" value="F:enzyme inhibitor activity"/>
    <property type="evidence" value="ECO:0007669"/>
    <property type="project" value="InterPro"/>
</dbReference>
<keyword evidence="13" id="KW-1185">Reference proteome</keyword>
<dbReference type="PANTHER" id="PTHR31707">
    <property type="entry name" value="PECTINESTERASE"/>
    <property type="match status" value="1"/>
</dbReference>
<dbReference type="GO" id="GO:0045490">
    <property type="term" value="P:pectin catabolic process"/>
    <property type="evidence" value="ECO:0007669"/>
    <property type="project" value="UniProtKB-UniRule"/>
</dbReference>
<organism evidence="12 13">
    <name type="scientific">Tripterygium wilfordii</name>
    <name type="common">Thunder God vine</name>
    <dbReference type="NCBI Taxonomy" id="458696"/>
    <lineage>
        <taxon>Eukaryota</taxon>
        <taxon>Viridiplantae</taxon>
        <taxon>Streptophyta</taxon>
        <taxon>Embryophyta</taxon>
        <taxon>Tracheophyta</taxon>
        <taxon>Spermatophyta</taxon>
        <taxon>Magnoliopsida</taxon>
        <taxon>eudicotyledons</taxon>
        <taxon>Gunneridae</taxon>
        <taxon>Pentapetalae</taxon>
        <taxon>rosids</taxon>
        <taxon>fabids</taxon>
        <taxon>Celastrales</taxon>
        <taxon>Celastraceae</taxon>
        <taxon>Tripterygium</taxon>
    </lineage>
</organism>
<dbReference type="InterPro" id="IPR035513">
    <property type="entry name" value="Invertase/methylesterase_inhib"/>
</dbReference>
<name>A0A7J7CFM7_TRIWF</name>
<evidence type="ECO:0000256" key="9">
    <source>
        <dbReference type="RuleBase" id="RU000589"/>
    </source>
</evidence>
<comment type="caution">
    <text evidence="12">The sequence shown here is derived from an EMBL/GenBank/DDBJ whole genome shotgun (WGS) entry which is preliminary data.</text>
</comment>
<evidence type="ECO:0000259" key="10">
    <source>
        <dbReference type="Pfam" id="PF01095"/>
    </source>
</evidence>
<dbReference type="GO" id="GO:0030599">
    <property type="term" value="F:pectinesterase activity"/>
    <property type="evidence" value="ECO:0007669"/>
    <property type="project" value="UniProtKB-UniRule"/>
</dbReference>
<proteinExistence type="inferred from homology"/>
<dbReference type="EMBL" id="JAAARO010000017">
    <property type="protein sequence ID" value="KAF5732939.1"/>
    <property type="molecule type" value="Genomic_DNA"/>
</dbReference>
<dbReference type="InterPro" id="IPR012334">
    <property type="entry name" value="Pectin_lyas_fold"/>
</dbReference>
<comment type="catalytic activity">
    <reaction evidence="9">
        <text>[(1-&gt;4)-alpha-D-galacturonosyl methyl ester](n) + n H2O = [(1-&gt;4)-alpha-D-galacturonosyl](n) + n methanol + n H(+)</text>
        <dbReference type="Rhea" id="RHEA:22380"/>
        <dbReference type="Rhea" id="RHEA-COMP:14570"/>
        <dbReference type="Rhea" id="RHEA-COMP:14573"/>
        <dbReference type="ChEBI" id="CHEBI:15377"/>
        <dbReference type="ChEBI" id="CHEBI:15378"/>
        <dbReference type="ChEBI" id="CHEBI:17790"/>
        <dbReference type="ChEBI" id="CHEBI:140522"/>
        <dbReference type="ChEBI" id="CHEBI:140523"/>
        <dbReference type="EC" id="3.1.1.11"/>
    </reaction>
</comment>
<keyword evidence="5" id="KW-0964">Secreted</keyword>
<dbReference type="PROSITE" id="PS00503">
    <property type="entry name" value="PECTINESTERASE_2"/>
    <property type="match status" value="1"/>
</dbReference>
<feature type="domain" description="Pectinesterase inhibitor" evidence="11">
    <location>
        <begin position="24"/>
        <end position="111"/>
    </location>
</feature>
<feature type="domain" description="Pectinesterase catalytic" evidence="10">
    <location>
        <begin position="167"/>
        <end position="466"/>
    </location>
</feature>
<sequence>MTTFLLLLLLAAAASTTLALQEMEAIEAARRLTLDSKSWVQFYATKLLRDSDQNVQVGVALSDCARFYDENEYMLGTLLAEGDYTSDDARTWLSGVLANHRTCLDGLGERGFGQWFAGAKNLTLLLGEALALYNAKGRGQRRGVPRRANQNSGFLTSWNPSTSRANFIVAKDGSGTHNTIKDAVVAVAGMGKMRSQRVIIYVKAGVYNEKVELDKHTTNIMLVGDGIDRTIVTGNRNYVDGASTTNSATFGVSGNGFWARDITFENTAGPQKHQAVALRVSSDHAVFYRCSFKGYQDTLFVLSQRQFYRDCHIYGTIDFIFGNAQVVFQNCDIFVRRPMGHQSNMITAQGREIADENTGILIQESRVRPALEFVAVKNSFRSYLGRPWKKYSRTVFMKTDLDGLIDPRGWIEWDDESALSTLFYAEYMNTGAGGSTAGRVRWPGYHVLRSTQEASPFTVEGFMQGNLWIPQTGVPFNQGI</sequence>
<dbReference type="Pfam" id="PF04043">
    <property type="entry name" value="PMEI"/>
    <property type="match status" value="1"/>
</dbReference>
<evidence type="ECO:0000256" key="3">
    <source>
        <dbReference type="ARBA" id="ARBA00006027"/>
    </source>
</evidence>
<dbReference type="UniPathway" id="UPA00545">
    <property type="reaction ID" value="UER00823"/>
</dbReference>
<evidence type="ECO:0000256" key="1">
    <source>
        <dbReference type="ARBA" id="ARBA00004191"/>
    </source>
</evidence>
<reference evidence="12 13" key="1">
    <citation type="journal article" date="2020" name="Nat. Commun.">
        <title>Genome of Tripterygium wilfordii and identification of cytochrome P450 involved in triptolide biosynthesis.</title>
        <authorList>
            <person name="Tu L."/>
            <person name="Su P."/>
            <person name="Zhang Z."/>
            <person name="Gao L."/>
            <person name="Wang J."/>
            <person name="Hu T."/>
            <person name="Zhou J."/>
            <person name="Zhang Y."/>
            <person name="Zhao Y."/>
            <person name="Liu Y."/>
            <person name="Song Y."/>
            <person name="Tong Y."/>
            <person name="Lu Y."/>
            <person name="Yang J."/>
            <person name="Xu C."/>
            <person name="Jia M."/>
            <person name="Peters R.J."/>
            <person name="Huang L."/>
            <person name="Gao W."/>
        </authorList>
    </citation>
    <scope>NUCLEOTIDE SEQUENCE [LARGE SCALE GENOMIC DNA]</scope>
    <source>
        <strain evidence="13">cv. XIE 37</strain>
        <tissue evidence="12">Leaf</tissue>
    </source>
</reference>
<evidence type="ECO:0000256" key="5">
    <source>
        <dbReference type="ARBA" id="ARBA00022512"/>
    </source>
</evidence>
<evidence type="ECO:0000256" key="2">
    <source>
        <dbReference type="ARBA" id="ARBA00005184"/>
    </source>
</evidence>
<dbReference type="Gene3D" id="2.160.20.10">
    <property type="entry name" value="Single-stranded right-handed beta-helix, Pectin lyase-like"/>
    <property type="match status" value="1"/>
</dbReference>
<dbReference type="GO" id="GO:0042545">
    <property type="term" value="P:cell wall modification"/>
    <property type="evidence" value="ECO:0007669"/>
    <property type="project" value="UniProtKB-UniRule"/>
</dbReference>
<dbReference type="Proteomes" id="UP000593562">
    <property type="component" value="Unassembled WGS sequence"/>
</dbReference>
<evidence type="ECO:0000256" key="7">
    <source>
        <dbReference type="ARBA" id="ARBA00023085"/>
    </source>
</evidence>
<dbReference type="InterPro" id="IPR033131">
    <property type="entry name" value="Pectinesterase_Asp_AS"/>
</dbReference>
<dbReference type="SUPFAM" id="SSF101148">
    <property type="entry name" value="Plant invertase/pectin methylesterase inhibitor"/>
    <property type="match status" value="1"/>
</dbReference>
<dbReference type="Gene3D" id="1.20.140.40">
    <property type="entry name" value="Invertase/pectin methylesterase inhibitor family protein"/>
    <property type="match status" value="1"/>
</dbReference>
<feature type="signal peptide" evidence="9">
    <location>
        <begin position="1"/>
        <end position="19"/>
    </location>
</feature>
<evidence type="ECO:0000256" key="6">
    <source>
        <dbReference type="ARBA" id="ARBA00022801"/>
    </source>
</evidence>